<dbReference type="GO" id="GO:0005634">
    <property type="term" value="C:nucleus"/>
    <property type="evidence" value="ECO:0007669"/>
    <property type="project" value="UniProtKB-SubCell"/>
</dbReference>
<evidence type="ECO:0000256" key="3">
    <source>
        <dbReference type="ARBA" id="ARBA00022490"/>
    </source>
</evidence>
<dbReference type="InterPro" id="IPR023333">
    <property type="entry name" value="Proteasome_suB-type"/>
</dbReference>
<evidence type="ECO:0000256" key="9">
    <source>
        <dbReference type="ARBA" id="ARBA00023242"/>
    </source>
</evidence>
<dbReference type="GO" id="GO:0004298">
    <property type="term" value="F:threonine-type endopeptidase activity"/>
    <property type="evidence" value="ECO:0007669"/>
    <property type="project" value="UniProtKB-KW"/>
</dbReference>
<dbReference type="PANTHER" id="PTHR32194">
    <property type="entry name" value="METALLOPROTEASE TLDD"/>
    <property type="match status" value="1"/>
</dbReference>
<dbReference type="GO" id="GO:0005737">
    <property type="term" value="C:cytoplasm"/>
    <property type="evidence" value="ECO:0007669"/>
    <property type="project" value="UniProtKB-SubCell"/>
</dbReference>
<evidence type="ECO:0000256" key="1">
    <source>
        <dbReference type="ARBA" id="ARBA00001198"/>
    </source>
</evidence>
<dbReference type="PANTHER" id="PTHR32194:SF3">
    <property type="entry name" value="PROTEASOME SUBUNIT BETA"/>
    <property type="match status" value="1"/>
</dbReference>
<reference evidence="13" key="1">
    <citation type="journal article" date="2016" name="Nat. Commun.">
        <title>The Gonium pectorale genome demonstrates co-option of cell cycle regulation during the evolution of multicellularity.</title>
        <authorList>
            <person name="Hanschen E.R."/>
            <person name="Marriage T.N."/>
            <person name="Ferris P.J."/>
            <person name="Hamaji T."/>
            <person name="Toyoda A."/>
            <person name="Fujiyama A."/>
            <person name="Neme R."/>
            <person name="Noguchi H."/>
            <person name="Minakuchi Y."/>
            <person name="Suzuki M."/>
            <person name="Kawai-Toyooka H."/>
            <person name="Smith D.R."/>
            <person name="Sparks H."/>
            <person name="Anderson J."/>
            <person name="Bakaric R."/>
            <person name="Luria V."/>
            <person name="Karger A."/>
            <person name="Kirschner M.W."/>
            <person name="Durand P.M."/>
            <person name="Michod R.E."/>
            <person name="Nozaki H."/>
            <person name="Olson B.J."/>
        </authorList>
    </citation>
    <scope>NUCLEOTIDE SEQUENCE [LARGE SCALE GENOMIC DNA]</scope>
    <source>
        <strain evidence="13">NIES-2863</strain>
    </source>
</reference>
<keyword evidence="3 11" id="KW-0963">Cytoplasm</keyword>
<keyword evidence="5" id="KW-0888">Threonine protease</keyword>
<evidence type="ECO:0000256" key="4">
    <source>
        <dbReference type="ARBA" id="ARBA00022670"/>
    </source>
</evidence>
<keyword evidence="9 11" id="KW-0539">Nucleus</keyword>
<dbReference type="GO" id="GO:0005839">
    <property type="term" value="C:proteasome core complex"/>
    <property type="evidence" value="ECO:0007669"/>
    <property type="project" value="InterPro"/>
</dbReference>
<dbReference type="InterPro" id="IPR016050">
    <property type="entry name" value="Proteasome_bsu_CS"/>
</dbReference>
<dbReference type="PROSITE" id="PS00854">
    <property type="entry name" value="PROTEASOME_BETA_1"/>
    <property type="match status" value="1"/>
</dbReference>
<dbReference type="Proteomes" id="UP000075714">
    <property type="component" value="Unassembled WGS sequence"/>
</dbReference>
<evidence type="ECO:0000256" key="6">
    <source>
        <dbReference type="ARBA" id="ARBA00022801"/>
    </source>
</evidence>
<evidence type="ECO:0000313" key="12">
    <source>
        <dbReference type="EMBL" id="KXZ41732.1"/>
    </source>
</evidence>
<keyword evidence="8" id="KW-0865">Zymogen</keyword>
<dbReference type="EMBL" id="LSYV01000300">
    <property type="protein sequence ID" value="KXZ41732.1"/>
    <property type="molecule type" value="Genomic_DNA"/>
</dbReference>
<comment type="catalytic activity">
    <reaction evidence="1">
        <text>Cleavage of peptide bonds with very broad specificity.</text>
        <dbReference type="EC" id="3.4.25.1"/>
    </reaction>
</comment>
<dbReference type="FunFam" id="3.60.20.10:FF:000034">
    <property type="entry name" value="Proteasome subunit beta"/>
    <property type="match status" value="1"/>
</dbReference>
<dbReference type="OrthoDB" id="37597at2759"/>
<dbReference type="STRING" id="33097.A0A150FVT8"/>
<keyword evidence="13" id="KW-1185">Reference proteome</keyword>
<evidence type="ECO:0000256" key="10">
    <source>
        <dbReference type="PIRSR" id="PIRSR600243-1"/>
    </source>
</evidence>
<evidence type="ECO:0000256" key="8">
    <source>
        <dbReference type="ARBA" id="ARBA00023145"/>
    </source>
</evidence>
<evidence type="ECO:0000256" key="5">
    <source>
        <dbReference type="ARBA" id="ARBA00022698"/>
    </source>
</evidence>
<evidence type="ECO:0000256" key="7">
    <source>
        <dbReference type="ARBA" id="ARBA00022942"/>
    </source>
</evidence>
<evidence type="ECO:0000313" key="13">
    <source>
        <dbReference type="Proteomes" id="UP000075714"/>
    </source>
</evidence>
<keyword evidence="4" id="KW-0645">Protease</keyword>
<dbReference type="InterPro" id="IPR001353">
    <property type="entry name" value="Proteasome_sua/b"/>
</dbReference>
<comment type="function">
    <text evidence="2">The proteasome is a multicatalytic proteinase complex which is characterized by its ability to cleave peptides with Arg, Phe, Tyr, Leu, and Glu adjacent to the leaving group at neutral or slightly basic pH. The proteasome has an ATP-dependent proteolytic activity.</text>
</comment>
<comment type="caution">
    <text evidence="12">The sequence shown here is derived from an EMBL/GenBank/DDBJ whole genome shotgun (WGS) entry which is preliminary data.</text>
</comment>
<dbReference type="InterPro" id="IPR000243">
    <property type="entry name" value="Pept_T1A_subB"/>
</dbReference>
<comment type="function">
    <text evidence="11">Component of the proteasome, a multicatalytic proteinase complex which is characterized by its ability to cleave peptides with Arg, Phe, Tyr, Leu, and Glu adjacent to the leaving group at neutral or slightly basic pH. The proteasome has an ATP-dependent proteolytic activity.</text>
</comment>
<dbReference type="AlphaFoldDB" id="A0A150FVT8"/>
<dbReference type="Gene3D" id="3.60.20.10">
    <property type="entry name" value="Glutamine Phosphoribosylpyrophosphate, subunit 1, domain 1"/>
    <property type="match status" value="1"/>
</dbReference>
<feature type="active site" description="Nucleophile" evidence="10">
    <location>
        <position position="59"/>
    </location>
</feature>
<keyword evidence="7 11" id="KW-0647">Proteasome</keyword>
<organism evidence="12 13">
    <name type="scientific">Gonium pectorale</name>
    <name type="common">Green alga</name>
    <dbReference type="NCBI Taxonomy" id="33097"/>
    <lineage>
        <taxon>Eukaryota</taxon>
        <taxon>Viridiplantae</taxon>
        <taxon>Chlorophyta</taxon>
        <taxon>core chlorophytes</taxon>
        <taxon>Chlorophyceae</taxon>
        <taxon>CS clade</taxon>
        <taxon>Chlamydomonadales</taxon>
        <taxon>Volvocaceae</taxon>
        <taxon>Gonium</taxon>
    </lineage>
</organism>
<dbReference type="GO" id="GO:0051603">
    <property type="term" value="P:proteolysis involved in protein catabolic process"/>
    <property type="evidence" value="ECO:0007669"/>
    <property type="project" value="InterPro"/>
</dbReference>
<comment type="subunit">
    <text evidence="11">Component of the proteasome complex.</text>
</comment>
<dbReference type="PRINTS" id="PR00141">
    <property type="entry name" value="PROTEASOME"/>
</dbReference>
<dbReference type="InterPro" id="IPR029055">
    <property type="entry name" value="Ntn_hydrolases_N"/>
</dbReference>
<proteinExistence type="inferred from homology"/>
<protein>
    <recommendedName>
        <fullName evidence="11">Proteasome subunit beta</fullName>
    </recommendedName>
</protein>
<keyword evidence="6" id="KW-0378">Hydrolase</keyword>
<gene>
    <name evidence="12" type="ORF">GPECTOR_301g816</name>
</gene>
<sequence length="276" mass="29953">MQLKLDLGILDRGTGRPGPAAEALTDLEVPTASFPLPAVANLDQFEREVVEMVKPCHGTTTLGFIFQHGVIIAVDSRATMGSYISSQTVKKVIEINKYLLGTMAGGAADCQFWQRNLGMQCRMYELNNGKRITVRAASKLLSNTMFSYRGMGLSMGTMVAGWDPTGPGLYYVDSDGQRTKGQIFSVGSGSLYAYGVLDAGYRWDLGVEEAIELGRRSIYHAGFRDCASGGTVSVYHVTQDGWTKVRGDDITELHYQYYPDPAKHPATANAATLVGA</sequence>
<name>A0A150FVT8_GONPE</name>
<dbReference type="PROSITE" id="PS51476">
    <property type="entry name" value="PROTEASOME_BETA_2"/>
    <property type="match status" value="1"/>
</dbReference>
<comment type="similarity">
    <text evidence="11">Belongs to the peptidase T1B family.</text>
</comment>
<dbReference type="Pfam" id="PF00227">
    <property type="entry name" value="Proteasome"/>
    <property type="match status" value="1"/>
</dbReference>
<dbReference type="CDD" id="cd03761">
    <property type="entry name" value="proteasome_beta_type_5"/>
    <property type="match status" value="1"/>
</dbReference>
<accession>A0A150FVT8</accession>
<dbReference type="SUPFAM" id="SSF56235">
    <property type="entry name" value="N-terminal nucleophile aminohydrolases (Ntn hydrolases)"/>
    <property type="match status" value="1"/>
</dbReference>
<evidence type="ECO:0000256" key="2">
    <source>
        <dbReference type="ARBA" id="ARBA00002000"/>
    </source>
</evidence>
<evidence type="ECO:0000256" key="11">
    <source>
        <dbReference type="RuleBase" id="RU004203"/>
    </source>
</evidence>
<comment type="subcellular location">
    <subcellularLocation>
        <location evidence="11">Cytoplasm</location>
    </subcellularLocation>
    <subcellularLocation>
        <location evidence="11">Nucleus</location>
    </subcellularLocation>
</comment>